<dbReference type="EMBL" id="JYFQ01000111">
    <property type="protein sequence ID" value="KKZ12355.1"/>
    <property type="molecule type" value="Genomic_DNA"/>
</dbReference>
<evidence type="ECO:0000313" key="5">
    <source>
        <dbReference type="Proteomes" id="UP000035037"/>
    </source>
</evidence>
<evidence type="ECO:0000259" key="3">
    <source>
        <dbReference type="Pfam" id="PF01551"/>
    </source>
</evidence>
<gene>
    <name evidence="4" type="ORF">TQ37_05660</name>
</gene>
<proteinExistence type="predicted"/>
<name>A0A0G8AUT7_9SYNE</name>
<dbReference type="InterPro" id="IPR016047">
    <property type="entry name" value="M23ase_b-sheet_dom"/>
</dbReference>
<dbReference type="InterPro" id="IPR050570">
    <property type="entry name" value="Cell_wall_metabolism_enzyme"/>
</dbReference>
<evidence type="ECO:0000256" key="2">
    <source>
        <dbReference type="SAM" id="Phobius"/>
    </source>
</evidence>
<dbReference type="CDD" id="cd12797">
    <property type="entry name" value="M23_peptidase"/>
    <property type="match status" value="1"/>
</dbReference>
<keyword evidence="2" id="KW-0472">Membrane</keyword>
<dbReference type="GO" id="GO:0004222">
    <property type="term" value="F:metalloendopeptidase activity"/>
    <property type="evidence" value="ECO:0007669"/>
    <property type="project" value="TreeGrafter"/>
</dbReference>
<evidence type="ECO:0000256" key="1">
    <source>
        <dbReference type="SAM" id="Coils"/>
    </source>
</evidence>
<feature type="coiled-coil region" evidence="1">
    <location>
        <begin position="121"/>
        <end position="148"/>
    </location>
</feature>
<keyword evidence="1" id="KW-0175">Coiled coil</keyword>
<feature type="transmembrane region" description="Helical" evidence="2">
    <location>
        <begin position="22"/>
        <end position="45"/>
    </location>
</feature>
<dbReference type="InterPro" id="IPR011055">
    <property type="entry name" value="Dup_hybrid_motif"/>
</dbReference>
<reference evidence="4 5" key="1">
    <citation type="submission" date="2015-02" db="EMBL/GenBank/DDBJ databases">
        <authorList>
            <person name="Slaby B."/>
            <person name="Hentschel U."/>
        </authorList>
    </citation>
    <scope>NUCLEOTIDE SEQUENCE [LARGE SCALE GENOMIC DNA]</scope>
    <source>
        <strain evidence="4">15L</strain>
    </source>
</reference>
<organism evidence="4 5">
    <name type="scientific">Candidatus Synechococcus spongiarum 15L</name>
    <dbReference type="NCBI Taxonomy" id="1608419"/>
    <lineage>
        <taxon>Bacteria</taxon>
        <taxon>Bacillati</taxon>
        <taxon>Cyanobacteriota</taxon>
        <taxon>Cyanophyceae</taxon>
        <taxon>Synechococcales</taxon>
        <taxon>Synechococcaceae</taxon>
        <taxon>Synechococcus</taxon>
    </lineage>
</organism>
<dbReference type="PATRIC" id="fig|1608419.3.peg.162"/>
<accession>A0A0G8AUT7</accession>
<dbReference type="AlphaFoldDB" id="A0A0G8AUT7"/>
<protein>
    <recommendedName>
        <fullName evidence="3">M23ase beta-sheet core domain-containing protein</fullName>
    </recommendedName>
</protein>
<reference evidence="4 5" key="2">
    <citation type="submission" date="2015-05" db="EMBL/GenBank/DDBJ databases">
        <title>Lifestyle Evolution in Cyanobacterial Symbionts of Sponges.</title>
        <authorList>
            <person name="Burgsdorf I."/>
            <person name="Slaby B.M."/>
            <person name="Handley K.M."/>
            <person name="Haber M."/>
            <person name="Blom J."/>
            <person name="Marshall C.W."/>
            <person name="Gilbert J.A."/>
            <person name="Hentschel U."/>
            <person name="Steindler L."/>
        </authorList>
    </citation>
    <scope>NUCLEOTIDE SEQUENCE [LARGE SCALE GENOMIC DNA]</scope>
    <source>
        <strain evidence="4">15L</strain>
    </source>
</reference>
<keyword evidence="2" id="KW-1133">Transmembrane helix</keyword>
<evidence type="ECO:0000313" key="4">
    <source>
        <dbReference type="EMBL" id="KKZ12355.1"/>
    </source>
</evidence>
<dbReference type="Proteomes" id="UP000035037">
    <property type="component" value="Unassembled WGS sequence"/>
</dbReference>
<dbReference type="SUPFAM" id="SSF51261">
    <property type="entry name" value="Duplicated hybrid motif"/>
    <property type="match status" value="1"/>
</dbReference>
<dbReference type="Gene3D" id="2.70.70.10">
    <property type="entry name" value="Glucose Permease (Domain IIA)"/>
    <property type="match status" value="1"/>
</dbReference>
<dbReference type="PANTHER" id="PTHR21666:SF270">
    <property type="entry name" value="MUREIN HYDROLASE ACTIVATOR ENVC"/>
    <property type="match status" value="1"/>
</dbReference>
<comment type="caution">
    <text evidence="4">The sequence shown here is derived from an EMBL/GenBank/DDBJ whole genome shotgun (WGS) entry which is preliminary data.</text>
</comment>
<keyword evidence="2" id="KW-0812">Transmembrane</keyword>
<dbReference type="PANTHER" id="PTHR21666">
    <property type="entry name" value="PEPTIDASE-RELATED"/>
    <property type="match status" value="1"/>
</dbReference>
<dbReference type="Pfam" id="PF01551">
    <property type="entry name" value="Peptidase_M23"/>
    <property type="match status" value="1"/>
</dbReference>
<feature type="domain" description="M23ase beta-sheet core" evidence="3">
    <location>
        <begin position="194"/>
        <end position="292"/>
    </location>
</feature>
<sequence length="322" mass="36006">MGLQRYHFDPNKLEFVATRPRLSLPVFVGLCVFLLAAAVLSTIVLSTSFRDRQLAAENQTLREQFSGYQQEVSNLSDQLSDISDQDKELYRVILGADPIPEDISRVGVGGTDSYSRFDGLSESAAELLRKNAEKLDELERRIKLQSASFEYLKGTADSRPEIWEQTPSIMPTTVGRISSFQGLRLHPILRYKRQHNGVDIVVPKNTPIYATASGVVEGIGYEARGYGHYIVLSHPKAGYKTLYAHLNSEPRIPRGAKVVRGEQIGLSGNSGLSAAPHLHYEVRDKNGSPLRPRDFFMLGMSPQDYQQLLEEYSRVSHLPSLD</sequence>